<evidence type="ECO:0000313" key="3">
    <source>
        <dbReference type="Proteomes" id="UP000309117"/>
    </source>
</evidence>
<reference evidence="2 3" key="1">
    <citation type="submission" date="2019-04" db="EMBL/GenBank/DDBJ databases">
        <title>Microbes associate with the intestines of laboratory mice.</title>
        <authorList>
            <person name="Navarre W."/>
            <person name="Wong E."/>
            <person name="Huang K."/>
            <person name="Tropini C."/>
            <person name="Ng K."/>
            <person name="Yu B."/>
        </authorList>
    </citation>
    <scope>NUCLEOTIDE SEQUENCE [LARGE SCALE GENOMIC DNA]</scope>
    <source>
        <strain evidence="2 3">NM61_E11</strain>
    </source>
</reference>
<dbReference type="RefSeq" id="WP_004040002.1">
    <property type="nucleotide sequence ID" value="NZ_AQFR02000003.1"/>
</dbReference>
<name>A0A4S2BMN9_9LACO</name>
<evidence type="ECO:0000313" key="2">
    <source>
        <dbReference type="EMBL" id="TGY16239.1"/>
    </source>
</evidence>
<gene>
    <name evidence="2" type="ORF">E5351_03445</name>
</gene>
<dbReference type="Proteomes" id="UP000309117">
    <property type="component" value="Unassembled WGS sequence"/>
</dbReference>
<dbReference type="EMBL" id="SRYV01000005">
    <property type="protein sequence ID" value="TGY16239.1"/>
    <property type="molecule type" value="Genomic_DNA"/>
</dbReference>
<protein>
    <submittedName>
        <fullName evidence="2">Uncharacterized protein</fullName>
    </submittedName>
</protein>
<evidence type="ECO:0000256" key="1">
    <source>
        <dbReference type="SAM" id="Phobius"/>
    </source>
</evidence>
<keyword evidence="1" id="KW-0472">Membrane</keyword>
<sequence>MKKIGKILFRLFLILLVVSGLGLGGYYGYQWWQNQELQKTRPTVVKAKDGTNINAAWHKLPAYQKELRQRYSFINKTANYVPPRTWDGKDAVIPGLVSTKSYNFETKKWDTADSMTPQGITVAGKYILITAYDGAHKHASVIYVLDKKAGNYIKTVQVKGKPHLGGIAYDPVAKNIWVTGSLGDSSALMSFTLKTLEKYKGNERLPIEYNNQISIPTMERASAVTYYDDQLFVGFFNMYGHGRVAAYSIARSGKNRGSITNNEIRAVTGAVEWSDPSGETSMDKQIQGLAIYDNKIFLSQSYGSGDSKLYIFPTSALNALDEKNAELVIDMPPYLEQITAYKGQLLCIFESGSKIYAKPHIMIMDRILSLNINALFGN</sequence>
<feature type="transmembrane region" description="Helical" evidence="1">
    <location>
        <begin position="7"/>
        <end position="29"/>
    </location>
</feature>
<dbReference type="AlphaFoldDB" id="A0A4S2BMN9"/>
<keyword evidence="1" id="KW-1133">Transmembrane helix</keyword>
<dbReference type="SUPFAM" id="SSF63825">
    <property type="entry name" value="YWTD domain"/>
    <property type="match status" value="1"/>
</dbReference>
<accession>A0A4S2BMN9</accession>
<keyword evidence="1" id="KW-0812">Transmembrane</keyword>
<organism evidence="2 3">
    <name type="scientific">Lactobacillus intestinalis</name>
    <dbReference type="NCBI Taxonomy" id="151781"/>
    <lineage>
        <taxon>Bacteria</taxon>
        <taxon>Bacillati</taxon>
        <taxon>Bacillota</taxon>
        <taxon>Bacilli</taxon>
        <taxon>Lactobacillales</taxon>
        <taxon>Lactobacillaceae</taxon>
        <taxon>Lactobacillus</taxon>
    </lineage>
</organism>
<proteinExistence type="predicted"/>
<comment type="caution">
    <text evidence="2">The sequence shown here is derived from an EMBL/GenBank/DDBJ whole genome shotgun (WGS) entry which is preliminary data.</text>
</comment>